<accession>A0A484Z8C3</accession>
<dbReference type="Proteomes" id="UP000351155">
    <property type="component" value="Unassembled WGS sequence"/>
</dbReference>
<name>A0A484Z8C3_9ENTR</name>
<evidence type="ECO:0000313" key="1">
    <source>
        <dbReference type="EMBL" id="VFS44634.1"/>
    </source>
</evidence>
<proteinExistence type="predicted"/>
<reference evidence="1 2" key="1">
    <citation type="submission" date="2019-03" db="EMBL/GenBank/DDBJ databases">
        <authorList>
            <consortium name="Pathogen Informatics"/>
        </authorList>
    </citation>
    <scope>NUCLEOTIDE SEQUENCE [LARGE SCALE GENOMIC DNA]</scope>
    <source>
        <strain evidence="1 2">NCTC12126</strain>
    </source>
</reference>
<protein>
    <submittedName>
        <fullName evidence="1">Mu-like prophage protein gp29</fullName>
    </submittedName>
</protein>
<evidence type="ECO:0000313" key="2">
    <source>
        <dbReference type="Proteomes" id="UP000351155"/>
    </source>
</evidence>
<gene>
    <name evidence="1" type="ORF">NCTC12126_05945</name>
</gene>
<dbReference type="EMBL" id="CAADIW010000075">
    <property type="protein sequence ID" value="VFS44634.1"/>
    <property type="molecule type" value="Genomic_DNA"/>
</dbReference>
<sequence>MPQSGTDNVQLQLDAAPQLLAIQATAAAEAMLKPLITKVKAARSPDEVYELLAASYPALDDMTLRELVGQAVFIADAMGQQDA</sequence>
<organism evidence="1 2">
    <name type="scientific">Enterobacter cancerogenus</name>
    <dbReference type="NCBI Taxonomy" id="69218"/>
    <lineage>
        <taxon>Bacteria</taxon>
        <taxon>Pseudomonadati</taxon>
        <taxon>Pseudomonadota</taxon>
        <taxon>Gammaproteobacteria</taxon>
        <taxon>Enterobacterales</taxon>
        <taxon>Enterobacteriaceae</taxon>
        <taxon>Enterobacter</taxon>
        <taxon>Enterobacter cloacae complex</taxon>
    </lineage>
</organism>
<dbReference type="AlphaFoldDB" id="A0A484Z8C3"/>